<dbReference type="PROSITE" id="PS51063">
    <property type="entry name" value="HTH_CRP_2"/>
    <property type="match status" value="1"/>
</dbReference>
<keyword evidence="6" id="KW-1185">Reference proteome</keyword>
<proteinExistence type="predicted"/>
<keyword evidence="3" id="KW-0804">Transcription</keyword>
<dbReference type="EMBL" id="QKZL01000007">
    <property type="protein sequence ID" value="PZX16217.1"/>
    <property type="molecule type" value="Genomic_DNA"/>
</dbReference>
<reference evidence="5 6" key="1">
    <citation type="submission" date="2018-06" db="EMBL/GenBank/DDBJ databases">
        <title>Genomic Encyclopedia of Archaeal and Bacterial Type Strains, Phase II (KMG-II): from individual species to whole genera.</title>
        <authorList>
            <person name="Goeker M."/>
        </authorList>
    </citation>
    <scope>NUCLEOTIDE SEQUENCE [LARGE SCALE GENOMIC DNA]</scope>
    <source>
        <strain evidence="5 6">DSM 22009</strain>
    </source>
</reference>
<keyword evidence="1" id="KW-0805">Transcription regulation</keyword>
<dbReference type="InterPro" id="IPR036390">
    <property type="entry name" value="WH_DNA-bd_sf"/>
</dbReference>
<dbReference type="InterPro" id="IPR018490">
    <property type="entry name" value="cNMP-bd_dom_sf"/>
</dbReference>
<dbReference type="GO" id="GO:0003677">
    <property type="term" value="F:DNA binding"/>
    <property type="evidence" value="ECO:0007669"/>
    <property type="project" value="UniProtKB-KW"/>
</dbReference>
<evidence type="ECO:0000313" key="5">
    <source>
        <dbReference type="EMBL" id="PZX16217.1"/>
    </source>
</evidence>
<evidence type="ECO:0000256" key="2">
    <source>
        <dbReference type="ARBA" id="ARBA00023125"/>
    </source>
</evidence>
<protein>
    <submittedName>
        <fullName evidence="5">CRP-like cAMP-binding protein</fullName>
    </submittedName>
</protein>
<dbReference type="OrthoDB" id="7584044at2"/>
<evidence type="ECO:0000256" key="1">
    <source>
        <dbReference type="ARBA" id="ARBA00023015"/>
    </source>
</evidence>
<dbReference type="Pfam" id="PF13545">
    <property type="entry name" value="HTH_Crp_2"/>
    <property type="match status" value="1"/>
</dbReference>
<dbReference type="InterPro" id="IPR012318">
    <property type="entry name" value="HTH_CRP"/>
</dbReference>
<name>A0A2W7NDJ9_9RHOB</name>
<comment type="caution">
    <text evidence="5">The sequence shown here is derived from an EMBL/GenBank/DDBJ whole genome shotgun (WGS) entry which is preliminary data.</text>
</comment>
<dbReference type="RefSeq" id="WP_111537227.1">
    <property type="nucleotide sequence ID" value="NZ_QKZL01000007.1"/>
</dbReference>
<gene>
    <name evidence="5" type="ORF">LX81_02068</name>
</gene>
<keyword evidence="2" id="KW-0238">DNA-binding</keyword>
<dbReference type="SUPFAM" id="SSF51206">
    <property type="entry name" value="cAMP-binding domain-like"/>
    <property type="match status" value="1"/>
</dbReference>
<evidence type="ECO:0000259" key="4">
    <source>
        <dbReference type="PROSITE" id="PS51063"/>
    </source>
</evidence>
<dbReference type="SUPFAM" id="SSF46785">
    <property type="entry name" value="Winged helix' DNA-binding domain"/>
    <property type="match status" value="1"/>
</dbReference>
<dbReference type="Gene3D" id="1.10.10.10">
    <property type="entry name" value="Winged helix-like DNA-binding domain superfamily/Winged helix DNA-binding domain"/>
    <property type="match status" value="1"/>
</dbReference>
<dbReference type="GO" id="GO:0006355">
    <property type="term" value="P:regulation of DNA-templated transcription"/>
    <property type="evidence" value="ECO:0007669"/>
    <property type="project" value="InterPro"/>
</dbReference>
<accession>A0A2W7NDJ9</accession>
<evidence type="ECO:0000256" key="3">
    <source>
        <dbReference type="ARBA" id="ARBA00023163"/>
    </source>
</evidence>
<dbReference type="Proteomes" id="UP000248916">
    <property type="component" value="Unassembled WGS sequence"/>
</dbReference>
<dbReference type="InterPro" id="IPR036388">
    <property type="entry name" value="WH-like_DNA-bd_sf"/>
</dbReference>
<evidence type="ECO:0000313" key="6">
    <source>
        <dbReference type="Proteomes" id="UP000248916"/>
    </source>
</evidence>
<sequence>MTISRLLPAALAARDTLTEHDHTALASLNVRSQTFNHLEVILPAGPSPHESCLIVGGMALRIQTLGPRQGVTSAIHIPGDFVDLHGFLLDSLEHSVIAQGRCQVQFVDRAELLEITETRPHLTRLLWLITLIDAKINRTWVAAGAALRAAERIGHLMCELHARYAVIGAVENDAFEVPLEQQDLVRILGFSKTHINRAVQELRGRGLLEWSRGLVTLPDPGGLAEFSGFDPTFLEIRRIPR</sequence>
<organism evidence="5 6">
    <name type="scientific">Palleronia aestuarii</name>
    <dbReference type="NCBI Taxonomy" id="568105"/>
    <lineage>
        <taxon>Bacteria</taxon>
        <taxon>Pseudomonadati</taxon>
        <taxon>Pseudomonadota</taxon>
        <taxon>Alphaproteobacteria</taxon>
        <taxon>Rhodobacterales</taxon>
        <taxon>Roseobacteraceae</taxon>
        <taxon>Palleronia</taxon>
    </lineage>
</organism>
<dbReference type="AlphaFoldDB" id="A0A2W7NDJ9"/>
<dbReference type="Gene3D" id="2.60.120.10">
    <property type="entry name" value="Jelly Rolls"/>
    <property type="match status" value="1"/>
</dbReference>
<dbReference type="InterPro" id="IPR014710">
    <property type="entry name" value="RmlC-like_jellyroll"/>
</dbReference>
<feature type="domain" description="HTH crp-type" evidence="4">
    <location>
        <begin position="147"/>
        <end position="221"/>
    </location>
</feature>